<dbReference type="PROSITE" id="PS01081">
    <property type="entry name" value="HTH_TETR_1"/>
    <property type="match status" value="1"/>
</dbReference>
<dbReference type="PRINTS" id="PR00455">
    <property type="entry name" value="HTHTETR"/>
</dbReference>
<dbReference type="Pfam" id="PF00440">
    <property type="entry name" value="TetR_N"/>
    <property type="match status" value="1"/>
</dbReference>
<evidence type="ECO:0000313" key="6">
    <source>
        <dbReference type="EMBL" id="GHC58354.1"/>
    </source>
</evidence>
<feature type="domain" description="HTH tetR-type" evidence="5">
    <location>
        <begin position="7"/>
        <end position="67"/>
    </location>
</feature>
<reference evidence="6" key="1">
    <citation type="journal article" date="2014" name="Int. J. Syst. Evol. Microbiol.">
        <title>Complete genome sequence of Corynebacterium casei LMG S-19264T (=DSM 44701T), isolated from a smear-ripened cheese.</title>
        <authorList>
            <consortium name="US DOE Joint Genome Institute (JGI-PGF)"/>
            <person name="Walter F."/>
            <person name="Albersmeier A."/>
            <person name="Kalinowski J."/>
            <person name="Ruckert C."/>
        </authorList>
    </citation>
    <scope>NUCLEOTIDE SEQUENCE</scope>
    <source>
        <strain evidence="6">KCTC 12988</strain>
    </source>
</reference>
<dbReference type="Gene3D" id="1.10.10.60">
    <property type="entry name" value="Homeodomain-like"/>
    <property type="match status" value="1"/>
</dbReference>
<evidence type="ECO:0000256" key="2">
    <source>
        <dbReference type="ARBA" id="ARBA00023125"/>
    </source>
</evidence>
<keyword evidence="2 4" id="KW-0238">DNA-binding</keyword>
<dbReference type="RefSeq" id="WP_189570704.1">
    <property type="nucleotide sequence ID" value="NZ_BMXI01000011.1"/>
</dbReference>
<dbReference type="PANTHER" id="PTHR30055">
    <property type="entry name" value="HTH-TYPE TRANSCRIPTIONAL REGULATOR RUTR"/>
    <property type="match status" value="1"/>
</dbReference>
<dbReference type="InterPro" id="IPR050109">
    <property type="entry name" value="HTH-type_TetR-like_transc_reg"/>
</dbReference>
<dbReference type="SUPFAM" id="SSF46689">
    <property type="entry name" value="Homeodomain-like"/>
    <property type="match status" value="1"/>
</dbReference>
<proteinExistence type="predicted"/>
<gene>
    <name evidence="6" type="ORF">GCM10007100_26650</name>
</gene>
<dbReference type="FunFam" id="1.10.10.60:FF:000141">
    <property type="entry name" value="TetR family transcriptional regulator"/>
    <property type="match status" value="1"/>
</dbReference>
<dbReference type="PROSITE" id="PS50977">
    <property type="entry name" value="HTH_TETR_2"/>
    <property type="match status" value="1"/>
</dbReference>
<evidence type="ECO:0000313" key="7">
    <source>
        <dbReference type="Proteomes" id="UP000644507"/>
    </source>
</evidence>
<dbReference type="PANTHER" id="PTHR30055:SF146">
    <property type="entry name" value="HTH-TYPE TRANSCRIPTIONAL DUAL REGULATOR CECR"/>
    <property type="match status" value="1"/>
</dbReference>
<evidence type="ECO:0000256" key="3">
    <source>
        <dbReference type="ARBA" id="ARBA00023163"/>
    </source>
</evidence>
<keyword evidence="1" id="KW-0805">Transcription regulation</keyword>
<dbReference type="Proteomes" id="UP000644507">
    <property type="component" value="Unassembled WGS sequence"/>
</dbReference>
<feature type="DNA-binding region" description="H-T-H motif" evidence="4">
    <location>
        <begin position="30"/>
        <end position="49"/>
    </location>
</feature>
<dbReference type="InterPro" id="IPR039536">
    <property type="entry name" value="TetR_C_Proteobacteria"/>
</dbReference>
<keyword evidence="3" id="KW-0804">Transcription</keyword>
<dbReference type="EMBL" id="BMXI01000011">
    <property type="protein sequence ID" value="GHC58354.1"/>
    <property type="molecule type" value="Genomic_DNA"/>
</dbReference>
<dbReference type="Pfam" id="PF14246">
    <property type="entry name" value="TetR_C_7"/>
    <property type="match status" value="1"/>
</dbReference>
<evidence type="ECO:0000256" key="1">
    <source>
        <dbReference type="ARBA" id="ARBA00023015"/>
    </source>
</evidence>
<dbReference type="GO" id="GO:0000976">
    <property type="term" value="F:transcription cis-regulatory region binding"/>
    <property type="evidence" value="ECO:0007669"/>
    <property type="project" value="TreeGrafter"/>
</dbReference>
<organism evidence="6 7">
    <name type="scientific">Roseibacillus persicicus</name>
    <dbReference type="NCBI Taxonomy" id="454148"/>
    <lineage>
        <taxon>Bacteria</taxon>
        <taxon>Pseudomonadati</taxon>
        <taxon>Verrucomicrobiota</taxon>
        <taxon>Verrucomicrobiia</taxon>
        <taxon>Verrucomicrobiales</taxon>
        <taxon>Verrucomicrobiaceae</taxon>
        <taxon>Roseibacillus</taxon>
    </lineage>
</organism>
<dbReference type="AlphaFoldDB" id="A0A918TRZ8"/>
<evidence type="ECO:0000259" key="5">
    <source>
        <dbReference type="PROSITE" id="PS50977"/>
    </source>
</evidence>
<dbReference type="InterPro" id="IPR023772">
    <property type="entry name" value="DNA-bd_HTH_TetR-type_CS"/>
</dbReference>
<comment type="caution">
    <text evidence="6">The sequence shown here is derived from an EMBL/GenBank/DDBJ whole genome shotgun (WGS) entry which is preliminary data.</text>
</comment>
<accession>A0A918TRZ8</accession>
<protein>
    <submittedName>
        <fullName evidence="6">TetR family transcriptional regulator</fullName>
    </submittedName>
</protein>
<dbReference type="InterPro" id="IPR001647">
    <property type="entry name" value="HTH_TetR"/>
</dbReference>
<reference evidence="6" key="2">
    <citation type="submission" date="2020-09" db="EMBL/GenBank/DDBJ databases">
        <authorList>
            <person name="Sun Q."/>
            <person name="Kim S."/>
        </authorList>
    </citation>
    <scope>NUCLEOTIDE SEQUENCE</scope>
    <source>
        <strain evidence="6">KCTC 12988</strain>
    </source>
</reference>
<dbReference type="InterPro" id="IPR009057">
    <property type="entry name" value="Homeodomain-like_sf"/>
</dbReference>
<keyword evidence="7" id="KW-1185">Reference proteome</keyword>
<evidence type="ECO:0000256" key="4">
    <source>
        <dbReference type="PROSITE-ProRule" id="PRU00335"/>
    </source>
</evidence>
<dbReference type="GO" id="GO:0003700">
    <property type="term" value="F:DNA-binding transcription factor activity"/>
    <property type="evidence" value="ECO:0007669"/>
    <property type="project" value="TreeGrafter"/>
</dbReference>
<dbReference type="Gene3D" id="1.10.357.10">
    <property type="entry name" value="Tetracycline Repressor, domain 2"/>
    <property type="match status" value="1"/>
</dbReference>
<sequence length="202" mass="22770">MALTMSERKRLAIIQAAIHEFNAAGFSAATMNEIAARAQVSKRTIYNHFENKEALFRTISEQVCESVSRATEMAFDPERSVEDQLTELAKKQIDLVTSKDFLTMIRVTLPARMRSPELADDVFATIRLGDTGLGRWLEQAKQHGALELENPKEAGRCFSAMIFEFAFWPVVTNIAPSPTKAECRRIVTETVNLFLNGCRLRK</sequence>
<name>A0A918TRZ8_9BACT</name>